<evidence type="ECO:0000256" key="1">
    <source>
        <dbReference type="SAM" id="MobiDB-lite"/>
    </source>
</evidence>
<gene>
    <name evidence="2" type="ORF">BWQ96_01098</name>
</gene>
<accession>A0A2V3J442</accession>
<feature type="compositionally biased region" description="Basic and acidic residues" evidence="1">
    <location>
        <begin position="127"/>
        <end position="136"/>
    </location>
</feature>
<reference evidence="2 3" key="1">
    <citation type="journal article" date="2018" name="Mol. Biol. Evol.">
        <title>Analysis of the draft genome of the red seaweed Gracilariopsis chorda provides insights into genome size evolution in Rhodophyta.</title>
        <authorList>
            <person name="Lee J."/>
            <person name="Yang E.C."/>
            <person name="Graf L."/>
            <person name="Yang J.H."/>
            <person name="Qiu H."/>
            <person name="Zel Zion U."/>
            <person name="Chan C.X."/>
            <person name="Stephens T.G."/>
            <person name="Weber A.P.M."/>
            <person name="Boo G.H."/>
            <person name="Boo S.M."/>
            <person name="Kim K.M."/>
            <person name="Shin Y."/>
            <person name="Jung M."/>
            <person name="Lee S.J."/>
            <person name="Yim H.S."/>
            <person name="Lee J.H."/>
            <person name="Bhattacharya D."/>
            <person name="Yoon H.S."/>
        </authorList>
    </citation>
    <scope>NUCLEOTIDE SEQUENCE [LARGE SCALE GENOMIC DNA]</scope>
    <source>
        <strain evidence="2 3">SKKU-2015</strain>
        <tissue evidence="2">Whole body</tissue>
    </source>
</reference>
<comment type="caution">
    <text evidence="2">The sequence shown here is derived from an EMBL/GenBank/DDBJ whole genome shotgun (WGS) entry which is preliminary data.</text>
</comment>
<dbReference type="AlphaFoldDB" id="A0A2V3J442"/>
<protein>
    <submittedName>
        <fullName evidence="2">Uncharacterized protein</fullName>
    </submittedName>
</protein>
<organism evidence="2 3">
    <name type="scientific">Gracilariopsis chorda</name>
    <dbReference type="NCBI Taxonomy" id="448386"/>
    <lineage>
        <taxon>Eukaryota</taxon>
        <taxon>Rhodophyta</taxon>
        <taxon>Florideophyceae</taxon>
        <taxon>Rhodymeniophycidae</taxon>
        <taxon>Gracilariales</taxon>
        <taxon>Gracilariaceae</taxon>
        <taxon>Gracilariopsis</taxon>
    </lineage>
</organism>
<dbReference type="Proteomes" id="UP000247409">
    <property type="component" value="Unassembled WGS sequence"/>
</dbReference>
<evidence type="ECO:0000313" key="3">
    <source>
        <dbReference type="Proteomes" id="UP000247409"/>
    </source>
</evidence>
<sequence length="136" mass="14732">MATRPISARVVHVQNILQKGSDSGAVIGDGSLGTPETTVNWSGNSVANAVVPPQREHAAVDHLPTREENVMTDRIVKKAEERNPSHIAKELQKEKIVSADATLVKTRKTTSGVSATKKTGNSRGRFTRSDPRVKLR</sequence>
<proteinExistence type="predicted"/>
<name>A0A2V3J442_9FLOR</name>
<dbReference type="EMBL" id="NBIV01000008">
    <property type="protein sequence ID" value="PXF49149.1"/>
    <property type="molecule type" value="Genomic_DNA"/>
</dbReference>
<evidence type="ECO:0000313" key="2">
    <source>
        <dbReference type="EMBL" id="PXF49149.1"/>
    </source>
</evidence>
<feature type="compositionally biased region" description="Polar residues" evidence="1">
    <location>
        <begin position="109"/>
        <end position="124"/>
    </location>
</feature>
<keyword evidence="3" id="KW-1185">Reference proteome</keyword>
<feature type="region of interest" description="Disordered" evidence="1">
    <location>
        <begin position="107"/>
        <end position="136"/>
    </location>
</feature>